<dbReference type="GO" id="GO:0009007">
    <property type="term" value="F:site-specific DNA-methyltransferase (adenine-specific) activity"/>
    <property type="evidence" value="ECO:0007669"/>
    <property type="project" value="UniProtKB-EC"/>
</dbReference>
<dbReference type="Pfam" id="PF02086">
    <property type="entry name" value="MethyltransfD12"/>
    <property type="match status" value="1"/>
</dbReference>
<dbReference type="InterPro" id="IPR023095">
    <property type="entry name" value="Ade_MeTrfase_dom_2"/>
</dbReference>
<keyword evidence="5" id="KW-0949">S-adenosyl-L-methionine</keyword>
<proteinExistence type="inferred from homology"/>
<name>A0AB33JAR0_9BACT</name>
<comment type="catalytic activity">
    <reaction evidence="6">
        <text>a 2'-deoxyadenosine in DNA + S-adenosyl-L-methionine = an N(6)-methyl-2'-deoxyadenosine in DNA + S-adenosyl-L-homocysteine + H(+)</text>
        <dbReference type="Rhea" id="RHEA:15197"/>
        <dbReference type="Rhea" id="RHEA-COMP:12418"/>
        <dbReference type="Rhea" id="RHEA-COMP:12419"/>
        <dbReference type="ChEBI" id="CHEBI:15378"/>
        <dbReference type="ChEBI" id="CHEBI:57856"/>
        <dbReference type="ChEBI" id="CHEBI:59789"/>
        <dbReference type="ChEBI" id="CHEBI:90615"/>
        <dbReference type="ChEBI" id="CHEBI:90616"/>
        <dbReference type="EC" id="2.1.1.72"/>
    </reaction>
</comment>
<dbReference type="EC" id="2.1.1.72" evidence="2"/>
<dbReference type="Gene3D" id="1.10.1020.10">
    <property type="entry name" value="Adenine-specific Methyltransferase, Domain 2"/>
    <property type="match status" value="1"/>
</dbReference>
<sequence>MFAKEFKKVLEQFPNGTTFVDLFGGSGLLSHITKCQKPHSKVVYNDFDGYRLRLEHIPQTNELLAELREIVRDIPRYKPIVGEARDKVFECLNKYQERYGYLDFITISSSIMFSMKYRLSIEEMRKEMLYNTVRKTDYPQCSNYLDGLTIVSADYKQVFNQYKDTPGVVFLVDPPYLSTEVGTYKMYWRLADYLDVLTVLAGHSFVYFTSNKSSILELCDWIGRNKTIGNPFEKCTKVEFNAHMNYGATYTDMMLYTDVA</sequence>
<keyword evidence="3" id="KW-0489">Methyltransferase</keyword>
<comment type="similarity">
    <text evidence="1">Belongs to the N(4)/N(6)-methyltransferase family.</text>
</comment>
<evidence type="ECO:0000256" key="6">
    <source>
        <dbReference type="ARBA" id="ARBA00047942"/>
    </source>
</evidence>
<dbReference type="EMBL" id="AP035788">
    <property type="protein sequence ID" value="BFO78879.1"/>
    <property type="molecule type" value="Genomic_DNA"/>
</dbReference>
<dbReference type="AlphaFoldDB" id="A0AB33JAR0"/>
<evidence type="ECO:0000256" key="2">
    <source>
        <dbReference type="ARBA" id="ARBA00011900"/>
    </source>
</evidence>
<accession>A0AB33JAR0</accession>
<protein>
    <recommendedName>
        <fullName evidence="2">site-specific DNA-methyltransferase (adenine-specific)</fullName>
        <ecNumber evidence="2">2.1.1.72</ecNumber>
    </recommendedName>
</protein>
<dbReference type="GO" id="GO:0032259">
    <property type="term" value="P:methylation"/>
    <property type="evidence" value="ECO:0007669"/>
    <property type="project" value="UniProtKB-KW"/>
</dbReference>
<reference evidence="7" key="1">
    <citation type="submission" date="2024-07" db="EMBL/GenBank/DDBJ databases">
        <title>Complete genome sequence of Prevotella sp. YM-2024 GTC17260.</title>
        <authorList>
            <person name="Hayashi M."/>
            <person name="Muto Y."/>
            <person name="Tanaka K."/>
            <person name="Niwa H."/>
        </authorList>
    </citation>
    <scope>NUCLEOTIDE SEQUENCE</scope>
    <source>
        <strain evidence="7">GTC17260</strain>
    </source>
</reference>
<gene>
    <name evidence="7" type="ORF">GTC17260_15140</name>
</gene>
<dbReference type="InterPro" id="IPR029063">
    <property type="entry name" value="SAM-dependent_MTases_sf"/>
</dbReference>
<keyword evidence="4" id="KW-0808">Transferase</keyword>
<dbReference type="GO" id="GO:0009307">
    <property type="term" value="P:DNA restriction-modification system"/>
    <property type="evidence" value="ECO:0007669"/>
    <property type="project" value="InterPro"/>
</dbReference>
<evidence type="ECO:0000256" key="3">
    <source>
        <dbReference type="ARBA" id="ARBA00022603"/>
    </source>
</evidence>
<organism evidence="7">
    <name type="scientific">Prevotella sp. GTC17260</name>
    <dbReference type="NCBI Taxonomy" id="3236796"/>
    <lineage>
        <taxon>Bacteria</taxon>
        <taxon>Pseudomonadati</taxon>
        <taxon>Bacteroidota</taxon>
        <taxon>Bacteroidia</taxon>
        <taxon>Bacteroidales</taxon>
        <taxon>Prevotellaceae</taxon>
        <taxon>Prevotella</taxon>
    </lineage>
</organism>
<dbReference type="Gene3D" id="3.40.50.150">
    <property type="entry name" value="Vaccinia Virus protein VP39"/>
    <property type="match status" value="1"/>
</dbReference>
<dbReference type="REBASE" id="853488">
    <property type="entry name" value="M.Psp7260ORF15140P"/>
</dbReference>
<dbReference type="SUPFAM" id="SSF53335">
    <property type="entry name" value="S-adenosyl-L-methionine-dependent methyltransferases"/>
    <property type="match status" value="1"/>
</dbReference>
<evidence type="ECO:0000256" key="1">
    <source>
        <dbReference type="ARBA" id="ARBA00006594"/>
    </source>
</evidence>
<evidence type="ECO:0000256" key="5">
    <source>
        <dbReference type="ARBA" id="ARBA00022691"/>
    </source>
</evidence>
<dbReference type="InterPro" id="IPR012327">
    <property type="entry name" value="MeTrfase_D12"/>
</dbReference>
<evidence type="ECO:0000313" key="7">
    <source>
        <dbReference type="EMBL" id="BFO78879.1"/>
    </source>
</evidence>
<evidence type="ECO:0000256" key="4">
    <source>
        <dbReference type="ARBA" id="ARBA00022679"/>
    </source>
</evidence>